<organism evidence="2 3">
    <name type="scientific">Zootermopsis nevadensis</name>
    <name type="common">Dampwood termite</name>
    <dbReference type="NCBI Taxonomy" id="136037"/>
    <lineage>
        <taxon>Eukaryota</taxon>
        <taxon>Metazoa</taxon>
        <taxon>Ecdysozoa</taxon>
        <taxon>Arthropoda</taxon>
        <taxon>Hexapoda</taxon>
        <taxon>Insecta</taxon>
        <taxon>Pterygota</taxon>
        <taxon>Neoptera</taxon>
        <taxon>Polyneoptera</taxon>
        <taxon>Dictyoptera</taxon>
        <taxon>Blattodea</taxon>
        <taxon>Blattoidea</taxon>
        <taxon>Termitoidae</taxon>
        <taxon>Termopsidae</taxon>
        <taxon>Zootermopsis</taxon>
    </lineage>
</organism>
<keyword evidence="1" id="KW-0472">Membrane</keyword>
<accession>A0A067RHW2</accession>
<evidence type="ECO:0000313" key="3">
    <source>
        <dbReference type="Proteomes" id="UP000027135"/>
    </source>
</evidence>
<dbReference type="EMBL" id="KK852670">
    <property type="protein sequence ID" value="KDR18812.1"/>
    <property type="molecule type" value="Genomic_DNA"/>
</dbReference>
<gene>
    <name evidence="2" type="ORF">L798_07076</name>
</gene>
<reference evidence="2 3" key="1">
    <citation type="journal article" date="2014" name="Nat. Commun.">
        <title>Molecular traces of alternative social organization in a termite genome.</title>
        <authorList>
            <person name="Terrapon N."/>
            <person name="Li C."/>
            <person name="Robertson H.M."/>
            <person name="Ji L."/>
            <person name="Meng X."/>
            <person name="Booth W."/>
            <person name="Chen Z."/>
            <person name="Childers C.P."/>
            <person name="Glastad K.M."/>
            <person name="Gokhale K."/>
            <person name="Gowin J."/>
            <person name="Gronenberg W."/>
            <person name="Hermansen R.A."/>
            <person name="Hu H."/>
            <person name="Hunt B.G."/>
            <person name="Huylmans A.K."/>
            <person name="Khalil S.M."/>
            <person name="Mitchell R.D."/>
            <person name="Munoz-Torres M.C."/>
            <person name="Mustard J.A."/>
            <person name="Pan H."/>
            <person name="Reese J.T."/>
            <person name="Scharf M.E."/>
            <person name="Sun F."/>
            <person name="Vogel H."/>
            <person name="Xiao J."/>
            <person name="Yang W."/>
            <person name="Yang Z."/>
            <person name="Yang Z."/>
            <person name="Zhou J."/>
            <person name="Zhu J."/>
            <person name="Brent C.S."/>
            <person name="Elsik C.G."/>
            <person name="Goodisman M.A."/>
            <person name="Liberles D.A."/>
            <person name="Roe R.M."/>
            <person name="Vargo E.L."/>
            <person name="Vilcinskas A."/>
            <person name="Wang J."/>
            <person name="Bornberg-Bauer E."/>
            <person name="Korb J."/>
            <person name="Zhang G."/>
            <person name="Liebig J."/>
        </authorList>
    </citation>
    <scope>NUCLEOTIDE SEQUENCE [LARGE SCALE GENOMIC DNA]</scope>
    <source>
        <tissue evidence="2">Whole organism</tissue>
    </source>
</reference>
<keyword evidence="1" id="KW-1133">Transmembrane helix</keyword>
<sequence>MAAPVQLMQSATCAKPRTDEYPGPFGFEIQIDGGSSRKQRVVPIDIKWMRTMLMRALDTSLLMATTAQFFYLSKASRRHHFFIGGLCFMTMALILLRFLGLEWCIHE</sequence>
<evidence type="ECO:0000313" key="2">
    <source>
        <dbReference type="EMBL" id="KDR18812.1"/>
    </source>
</evidence>
<dbReference type="AlphaFoldDB" id="A0A067RHW2"/>
<proteinExistence type="predicted"/>
<evidence type="ECO:0000256" key="1">
    <source>
        <dbReference type="SAM" id="Phobius"/>
    </source>
</evidence>
<name>A0A067RHW2_ZOONE</name>
<keyword evidence="3" id="KW-1185">Reference proteome</keyword>
<dbReference type="InParanoid" id="A0A067RHW2"/>
<protein>
    <submittedName>
        <fullName evidence="2">Uncharacterized protein</fullName>
    </submittedName>
</protein>
<feature type="transmembrane region" description="Helical" evidence="1">
    <location>
        <begin position="79"/>
        <end position="99"/>
    </location>
</feature>
<keyword evidence="1" id="KW-0812">Transmembrane</keyword>
<dbReference type="Proteomes" id="UP000027135">
    <property type="component" value="Unassembled WGS sequence"/>
</dbReference>